<evidence type="ECO:0000313" key="1">
    <source>
        <dbReference type="EMBL" id="CAK9087270.1"/>
    </source>
</evidence>
<accession>A0ABP0QG93</accession>
<name>A0ABP0QG93_9DINO</name>
<organism evidence="1 2">
    <name type="scientific">Durusdinium trenchii</name>
    <dbReference type="NCBI Taxonomy" id="1381693"/>
    <lineage>
        <taxon>Eukaryota</taxon>
        <taxon>Sar</taxon>
        <taxon>Alveolata</taxon>
        <taxon>Dinophyceae</taxon>
        <taxon>Suessiales</taxon>
        <taxon>Symbiodiniaceae</taxon>
        <taxon>Durusdinium</taxon>
    </lineage>
</organism>
<gene>
    <name evidence="1" type="ORF">CCMP2556_LOCUS42208</name>
</gene>
<comment type="caution">
    <text evidence="1">The sequence shown here is derived from an EMBL/GenBank/DDBJ whole genome shotgun (WGS) entry which is preliminary data.</text>
</comment>
<dbReference type="EMBL" id="CAXAMN010024506">
    <property type="protein sequence ID" value="CAK9087270.1"/>
    <property type="molecule type" value="Genomic_DNA"/>
</dbReference>
<dbReference type="Proteomes" id="UP001642484">
    <property type="component" value="Unassembled WGS sequence"/>
</dbReference>
<proteinExistence type="predicted"/>
<keyword evidence="2" id="KW-1185">Reference proteome</keyword>
<reference evidence="1 2" key="1">
    <citation type="submission" date="2024-02" db="EMBL/GenBank/DDBJ databases">
        <authorList>
            <person name="Chen Y."/>
            <person name="Shah S."/>
            <person name="Dougan E. K."/>
            <person name="Thang M."/>
            <person name="Chan C."/>
        </authorList>
    </citation>
    <scope>NUCLEOTIDE SEQUENCE [LARGE SCALE GENOMIC DNA]</scope>
</reference>
<evidence type="ECO:0000313" key="2">
    <source>
        <dbReference type="Proteomes" id="UP001642484"/>
    </source>
</evidence>
<sequence>MIIGASWLFGEIFLLFPRFPDLPSATYVTKLDFLFDTDIDSEITKKKFDPQTLMAATLAVCGVGFLELAGSQQFVIGYIRLEEIMQDSPKDALPVTAAGIALCWGKDGKALAWYTGTPWYTFAFHT</sequence>
<protein>
    <submittedName>
        <fullName evidence="1">Uncharacterized protein</fullName>
    </submittedName>
</protein>